<dbReference type="Proteomes" id="UP000092993">
    <property type="component" value="Unassembled WGS sequence"/>
</dbReference>
<feature type="transmembrane region" description="Helical" evidence="3">
    <location>
        <begin position="295"/>
        <end position="315"/>
    </location>
</feature>
<evidence type="ECO:0000256" key="2">
    <source>
        <dbReference type="ARBA" id="ARBA00006727"/>
    </source>
</evidence>
<evidence type="ECO:0000313" key="4">
    <source>
        <dbReference type="EMBL" id="OBZ66090.1"/>
    </source>
</evidence>
<feature type="transmembrane region" description="Helical" evidence="3">
    <location>
        <begin position="195"/>
        <end position="213"/>
    </location>
</feature>
<feature type="transmembrane region" description="Helical" evidence="3">
    <location>
        <begin position="120"/>
        <end position="143"/>
    </location>
</feature>
<dbReference type="OrthoDB" id="6499973at2759"/>
<keyword evidence="3" id="KW-0812">Transmembrane</keyword>
<dbReference type="PANTHER" id="PTHR11360:SF234">
    <property type="entry name" value="MFS-TYPE TRANSPORTER DBAD-RELATED"/>
    <property type="match status" value="1"/>
</dbReference>
<dbReference type="GO" id="GO:0016020">
    <property type="term" value="C:membrane"/>
    <property type="evidence" value="ECO:0007669"/>
    <property type="project" value="UniProtKB-SubCell"/>
</dbReference>
<comment type="caution">
    <text evidence="4">The sequence shown here is derived from an EMBL/GenBank/DDBJ whole genome shotgun (WGS) entry which is preliminary data.</text>
</comment>
<name>A0A1C7LNA1_GRIFR</name>
<dbReference type="InterPro" id="IPR036259">
    <property type="entry name" value="MFS_trans_sf"/>
</dbReference>
<feature type="transmembrane region" description="Helical" evidence="3">
    <location>
        <begin position="348"/>
        <end position="369"/>
    </location>
</feature>
<gene>
    <name evidence="4" type="primary">MCH5_7</name>
    <name evidence="4" type="ORF">A0H81_13970</name>
</gene>
<protein>
    <submittedName>
        <fullName evidence="4">Riboflavin transporter MCH5</fullName>
    </submittedName>
</protein>
<sequence length="416" mass="45014">MSLDRKDEEQVIQVSVSQFPEGGLAGWTTVLGSFLIQFCGFGYSTSFGVYQSFYVREYLTNESPSTISWIGSINAFLVISAGLVAGRLYDRGYFYPILYGGSLLISFSLFMLSLAKPNHFYQIFLSQGLGAGLGAGMIYVPSVAVVSHYFQRRRALAMMIVASGSSFGAVIHPIMLNNMLNNGRFSFGTAIRASAGLVSGLLLVACVLMRTRLPPPQKSADLRKTLVKISRDGAYIAATMGLMIFAIAFYFPLFYLQLDAASHGLSKTFSFYSLVIMNFSSFIGRLAPGFVAHKFGVPNMIAGATFCCAVLILGMTGVGSLASVVVIGVIYGFFVGTYDFAELGARMGIAFTFCGIGSLLGTPIDGALLTSRLIWWRPALFSGIMAFLGFACFGTMAIIVHRREAREAGMHTEEKV</sequence>
<dbReference type="SUPFAM" id="SSF103473">
    <property type="entry name" value="MFS general substrate transporter"/>
    <property type="match status" value="1"/>
</dbReference>
<accession>A0A1C7LNA1</accession>
<dbReference type="EMBL" id="LUGG01000033">
    <property type="protein sequence ID" value="OBZ66090.1"/>
    <property type="molecule type" value="Genomic_DNA"/>
</dbReference>
<feature type="transmembrane region" description="Helical" evidence="3">
    <location>
        <begin position="66"/>
        <end position="86"/>
    </location>
</feature>
<dbReference type="InterPro" id="IPR050327">
    <property type="entry name" value="Proton-linked_MCT"/>
</dbReference>
<feature type="transmembrane region" description="Helical" evidence="3">
    <location>
        <begin position="24"/>
        <end position="46"/>
    </location>
</feature>
<proteinExistence type="inferred from homology"/>
<keyword evidence="3" id="KW-0472">Membrane</keyword>
<feature type="transmembrane region" description="Helical" evidence="3">
    <location>
        <begin position="155"/>
        <end position="175"/>
    </location>
</feature>
<evidence type="ECO:0000256" key="1">
    <source>
        <dbReference type="ARBA" id="ARBA00004141"/>
    </source>
</evidence>
<dbReference type="PANTHER" id="PTHR11360">
    <property type="entry name" value="MONOCARBOXYLATE TRANSPORTER"/>
    <property type="match status" value="1"/>
</dbReference>
<dbReference type="GO" id="GO:0022857">
    <property type="term" value="F:transmembrane transporter activity"/>
    <property type="evidence" value="ECO:0007669"/>
    <property type="project" value="InterPro"/>
</dbReference>
<reference evidence="4 5" key="1">
    <citation type="submission" date="2016-03" db="EMBL/GenBank/DDBJ databases">
        <title>Whole genome sequencing of Grifola frondosa 9006-11.</title>
        <authorList>
            <person name="Min B."/>
            <person name="Park H."/>
            <person name="Kim J.-G."/>
            <person name="Cho H."/>
            <person name="Oh Y.-L."/>
            <person name="Kong W.-S."/>
            <person name="Choi I.-G."/>
        </authorList>
    </citation>
    <scope>NUCLEOTIDE SEQUENCE [LARGE SCALE GENOMIC DNA]</scope>
    <source>
        <strain evidence="4 5">9006-11</strain>
    </source>
</reference>
<feature type="transmembrane region" description="Helical" evidence="3">
    <location>
        <begin position="93"/>
        <end position="114"/>
    </location>
</feature>
<feature type="transmembrane region" description="Helical" evidence="3">
    <location>
        <begin position="375"/>
        <end position="400"/>
    </location>
</feature>
<evidence type="ECO:0000256" key="3">
    <source>
        <dbReference type="SAM" id="Phobius"/>
    </source>
</evidence>
<evidence type="ECO:0000313" key="5">
    <source>
        <dbReference type="Proteomes" id="UP000092993"/>
    </source>
</evidence>
<feature type="transmembrane region" description="Helical" evidence="3">
    <location>
        <begin position="269"/>
        <end position="288"/>
    </location>
</feature>
<organism evidence="4 5">
    <name type="scientific">Grifola frondosa</name>
    <name type="common">Maitake</name>
    <name type="synonym">Polyporus frondosus</name>
    <dbReference type="NCBI Taxonomy" id="5627"/>
    <lineage>
        <taxon>Eukaryota</taxon>
        <taxon>Fungi</taxon>
        <taxon>Dikarya</taxon>
        <taxon>Basidiomycota</taxon>
        <taxon>Agaricomycotina</taxon>
        <taxon>Agaricomycetes</taxon>
        <taxon>Polyporales</taxon>
        <taxon>Grifolaceae</taxon>
        <taxon>Grifola</taxon>
    </lineage>
</organism>
<dbReference type="InterPro" id="IPR011701">
    <property type="entry name" value="MFS"/>
</dbReference>
<keyword evidence="5" id="KW-1185">Reference proteome</keyword>
<comment type="subcellular location">
    <subcellularLocation>
        <location evidence="1">Membrane</location>
        <topology evidence="1">Multi-pass membrane protein</topology>
    </subcellularLocation>
</comment>
<dbReference type="OMA" id="THGLDKT"/>
<feature type="transmembrane region" description="Helical" evidence="3">
    <location>
        <begin position="234"/>
        <end position="257"/>
    </location>
</feature>
<dbReference type="Pfam" id="PF07690">
    <property type="entry name" value="MFS_1"/>
    <property type="match status" value="1"/>
</dbReference>
<keyword evidence="3" id="KW-1133">Transmembrane helix</keyword>
<dbReference type="AlphaFoldDB" id="A0A1C7LNA1"/>
<dbReference type="Gene3D" id="1.20.1250.20">
    <property type="entry name" value="MFS general substrate transporter like domains"/>
    <property type="match status" value="2"/>
</dbReference>
<comment type="similarity">
    <text evidence="2">Belongs to the major facilitator superfamily. Monocarboxylate porter (TC 2.A.1.13) family.</text>
</comment>